<feature type="signal peptide" evidence="2">
    <location>
        <begin position="1"/>
        <end position="21"/>
    </location>
</feature>
<evidence type="ECO:0000313" key="4">
    <source>
        <dbReference type="Proteomes" id="UP000268162"/>
    </source>
</evidence>
<evidence type="ECO:0000313" key="3">
    <source>
        <dbReference type="EMBL" id="RKP33134.1"/>
    </source>
</evidence>
<feature type="chain" id="PRO_5020648796" evidence="2">
    <location>
        <begin position="22"/>
        <end position="248"/>
    </location>
</feature>
<feature type="region of interest" description="Disordered" evidence="1">
    <location>
        <begin position="71"/>
        <end position="139"/>
    </location>
</feature>
<name>A0A4P9ZIV5_9FUNG</name>
<gene>
    <name evidence="3" type="ORF">BJ085DRAFT_37787</name>
</gene>
<dbReference type="Proteomes" id="UP000268162">
    <property type="component" value="Unassembled WGS sequence"/>
</dbReference>
<reference evidence="4" key="1">
    <citation type="journal article" date="2018" name="Nat. Microbiol.">
        <title>Leveraging single-cell genomics to expand the fungal tree of life.</title>
        <authorList>
            <person name="Ahrendt S.R."/>
            <person name="Quandt C.A."/>
            <person name="Ciobanu D."/>
            <person name="Clum A."/>
            <person name="Salamov A."/>
            <person name="Andreopoulos B."/>
            <person name="Cheng J.F."/>
            <person name="Woyke T."/>
            <person name="Pelin A."/>
            <person name="Henrissat B."/>
            <person name="Reynolds N.K."/>
            <person name="Benny G.L."/>
            <person name="Smith M.E."/>
            <person name="James T.Y."/>
            <person name="Grigoriev I.V."/>
        </authorList>
    </citation>
    <scope>NUCLEOTIDE SEQUENCE [LARGE SCALE GENOMIC DNA]</scope>
    <source>
        <strain evidence="4">RSA 468</strain>
    </source>
</reference>
<organism evidence="3 4">
    <name type="scientific">Dimargaris cristalligena</name>
    <dbReference type="NCBI Taxonomy" id="215637"/>
    <lineage>
        <taxon>Eukaryota</taxon>
        <taxon>Fungi</taxon>
        <taxon>Fungi incertae sedis</taxon>
        <taxon>Zoopagomycota</taxon>
        <taxon>Kickxellomycotina</taxon>
        <taxon>Dimargaritomycetes</taxon>
        <taxon>Dimargaritales</taxon>
        <taxon>Dimargaritaceae</taxon>
        <taxon>Dimargaris</taxon>
    </lineage>
</organism>
<feature type="compositionally biased region" description="Low complexity" evidence="1">
    <location>
        <begin position="74"/>
        <end position="90"/>
    </location>
</feature>
<feature type="compositionally biased region" description="Low complexity" evidence="1">
    <location>
        <begin position="126"/>
        <end position="139"/>
    </location>
</feature>
<proteinExistence type="predicted"/>
<accession>A0A4P9ZIV5</accession>
<dbReference type="AlphaFoldDB" id="A0A4P9ZIV5"/>
<evidence type="ECO:0000256" key="1">
    <source>
        <dbReference type="SAM" id="MobiDB-lite"/>
    </source>
</evidence>
<feature type="compositionally biased region" description="Polar residues" evidence="1">
    <location>
        <begin position="92"/>
        <end position="111"/>
    </location>
</feature>
<evidence type="ECO:0000256" key="2">
    <source>
        <dbReference type="SAM" id="SignalP"/>
    </source>
</evidence>
<dbReference type="EMBL" id="ML004346">
    <property type="protein sequence ID" value="RKP33134.1"/>
    <property type="molecule type" value="Genomic_DNA"/>
</dbReference>
<protein>
    <submittedName>
        <fullName evidence="3">Uncharacterized protein</fullName>
    </submittedName>
</protein>
<feature type="compositionally biased region" description="Basic and acidic residues" evidence="1">
    <location>
        <begin position="112"/>
        <end position="122"/>
    </location>
</feature>
<keyword evidence="4" id="KW-1185">Reference proteome</keyword>
<sequence>MVNFRQLLVSITLIGAILVAASPTPQPYPATRESVSTIFKKTTSAVKQTAHNLKTGARNAANDVKATAANIKNSSKNSVKPLLPSSSKPVAKQNTPISPPTQSMLASTVRKSSLEPAKKQDSVKPTPSKSTGTAASAAALNEHSAKSAVTVKNPAAVVKVNKPVTMAGKAGQIATNAVGKVGQATMAVVNTGRNAANTAYKMGAGAVNTAKNTVTGAANSAYKMGAGAANAVKNSVTGAANAVKSKIW</sequence>
<keyword evidence="2" id="KW-0732">Signal</keyword>
<dbReference type="Gene3D" id="1.20.120.20">
    <property type="entry name" value="Apolipoprotein"/>
    <property type="match status" value="1"/>
</dbReference>